<protein>
    <recommendedName>
        <fullName evidence="6">SMP-30/Gluconolactonase/LRE-like region domain-containing protein</fullName>
    </recommendedName>
</protein>
<dbReference type="InterPro" id="IPR050952">
    <property type="entry name" value="TRIM-NHL_E3_ligases"/>
</dbReference>
<feature type="repeat" description="NHL" evidence="2">
    <location>
        <begin position="223"/>
        <end position="266"/>
    </location>
</feature>
<dbReference type="InterPro" id="IPR001258">
    <property type="entry name" value="NHL_repeat"/>
</dbReference>
<keyword evidence="5" id="KW-1185">Reference proteome</keyword>
<dbReference type="PROSITE" id="PS51125">
    <property type="entry name" value="NHL"/>
    <property type="match status" value="1"/>
</dbReference>
<comment type="caution">
    <text evidence="4">The sequence shown here is derived from an EMBL/GenBank/DDBJ whole genome shotgun (WGS) entry which is preliminary data.</text>
</comment>
<name>A0A0C1TQS3_9BACT</name>
<organism evidence="4 5">
    <name type="scientific">Geobacter soli</name>
    <dbReference type="NCBI Taxonomy" id="1510391"/>
    <lineage>
        <taxon>Bacteria</taxon>
        <taxon>Pseudomonadati</taxon>
        <taxon>Thermodesulfobacteriota</taxon>
        <taxon>Desulfuromonadia</taxon>
        <taxon>Geobacterales</taxon>
        <taxon>Geobacteraceae</taxon>
        <taxon>Geobacter</taxon>
    </lineage>
</organism>
<dbReference type="SUPFAM" id="SSF63829">
    <property type="entry name" value="Calcium-dependent phosphotriesterase"/>
    <property type="match status" value="1"/>
</dbReference>
<evidence type="ECO:0000256" key="1">
    <source>
        <dbReference type="ARBA" id="ARBA00022737"/>
    </source>
</evidence>
<keyword evidence="1" id="KW-0677">Repeat</keyword>
<evidence type="ECO:0000313" key="5">
    <source>
        <dbReference type="Proteomes" id="UP000031433"/>
    </source>
</evidence>
<dbReference type="GO" id="GO:0008270">
    <property type="term" value="F:zinc ion binding"/>
    <property type="evidence" value="ECO:0007669"/>
    <property type="project" value="UniProtKB-KW"/>
</dbReference>
<dbReference type="InterPro" id="IPR011042">
    <property type="entry name" value="6-blade_b-propeller_TolB-like"/>
</dbReference>
<dbReference type="PANTHER" id="PTHR24104:SF25">
    <property type="entry name" value="PROTEIN LIN-41"/>
    <property type="match status" value="1"/>
</dbReference>
<dbReference type="AlphaFoldDB" id="A0A0C1TQS3"/>
<dbReference type="PANTHER" id="PTHR24104">
    <property type="entry name" value="E3 UBIQUITIN-PROTEIN LIGASE NHLRC1-RELATED"/>
    <property type="match status" value="1"/>
</dbReference>
<gene>
    <name evidence="4" type="ORF">SE37_02815</name>
</gene>
<dbReference type="Proteomes" id="UP000031433">
    <property type="component" value="Unassembled WGS sequence"/>
</dbReference>
<evidence type="ECO:0000256" key="2">
    <source>
        <dbReference type="PROSITE-ProRule" id="PRU00504"/>
    </source>
</evidence>
<sequence length="315" mass="33802">MKRTGNRHVALLVILAAVLMGGPTNASTGEFKVTYLYNLSDFTGTIPYSLAKIALDATARETYVISGETVKVFNNSGMEVYRFTNTMESGIVYDAAIDEQGRILVLAYNNGTPGLTLCNYRAEPIKPIEFKGLPEKLAAFKPNRLILKDGTICLVSLGSMMVVMLDPEGNYVKHMDLAEAAGVTEEDRLNTGIGAVAFDSDGSVLFTSPVTGKVFRVAADGKVDSFGKRGSAPGKFGVPTGITADGLGNYYISDKLRCAILVFDRQFKFIYEFGGRGDAPGSLVGPDDLAIDAEGKLYVGQLGKRGVSVFKVTRD</sequence>
<keyword evidence="3" id="KW-0732">Signal</keyword>
<proteinExistence type="predicted"/>
<dbReference type="EMBL" id="JXBL01000001">
    <property type="protein sequence ID" value="KIE41633.1"/>
    <property type="molecule type" value="Genomic_DNA"/>
</dbReference>
<accession>A0A0C1TQS3</accession>
<dbReference type="Gene3D" id="2.120.10.30">
    <property type="entry name" value="TolB, C-terminal domain"/>
    <property type="match status" value="1"/>
</dbReference>
<evidence type="ECO:0008006" key="6">
    <source>
        <dbReference type="Google" id="ProtNLM"/>
    </source>
</evidence>
<dbReference type="RefSeq" id="WP_039643442.1">
    <property type="nucleotide sequence ID" value="NZ_JXBL01000001.1"/>
</dbReference>
<reference evidence="4 5" key="1">
    <citation type="submission" date="2015-01" db="EMBL/GenBank/DDBJ databases">
        <title>Genome sequence of the anaerobic bacterium Geobacter soli GSS01, a dissimilatory Fe(III) reducer from soil.</title>
        <authorList>
            <person name="Yang G."/>
            <person name="Zhou S."/>
        </authorList>
    </citation>
    <scope>NUCLEOTIDE SEQUENCE [LARGE SCALE GENOMIC DNA]</scope>
    <source>
        <strain evidence="4 5">GSS01</strain>
    </source>
</reference>
<feature type="chain" id="PRO_5002157181" description="SMP-30/Gluconolactonase/LRE-like region domain-containing protein" evidence="3">
    <location>
        <begin position="27"/>
        <end position="315"/>
    </location>
</feature>
<feature type="signal peptide" evidence="3">
    <location>
        <begin position="1"/>
        <end position="26"/>
    </location>
</feature>
<evidence type="ECO:0000313" key="4">
    <source>
        <dbReference type="EMBL" id="KIE41633.1"/>
    </source>
</evidence>
<evidence type="ECO:0000256" key="3">
    <source>
        <dbReference type="SAM" id="SignalP"/>
    </source>
</evidence>